<dbReference type="SUPFAM" id="SSF161098">
    <property type="entry name" value="MetI-like"/>
    <property type="match status" value="1"/>
</dbReference>
<feature type="transmembrane region" description="Helical" evidence="7">
    <location>
        <begin position="305"/>
        <end position="323"/>
    </location>
</feature>
<sequence length="343" mass="37133">MENTAATPQATAGATVNRAVIAPVPSDRDIDLGQLFTVTLKPFIAPLVGIAIFLMLWSFAAKNIETSLGAFPGPAAVAEQFGNLYDEHVVAGEKEAAFYQRQEERNAERVAADPGYEPRIRDYTGKETFLDQIFTSLLTVMSGFMLAAIIAIPLGIAIGLNKTLSAAVNPVIQIFKPVSPLAWLPLVTMVVSAVYVTSDPMFAKSFVTSVITVTLCCLWPMMINTALGVATIDKDLVNVSRVLRLPPLKHVQKIVLPAAVPLIFTGMRMSLSIAWMVLIAAEMLAQNPGLGKFVWDEFQNGSSSSLARIMAAVIVIGLIGFMLDRIMLTLQRYVSWDKNTAAS</sequence>
<dbReference type="Pfam" id="PF00528">
    <property type="entry name" value="BPD_transp_1"/>
    <property type="match status" value="1"/>
</dbReference>
<evidence type="ECO:0000256" key="1">
    <source>
        <dbReference type="ARBA" id="ARBA00004651"/>
    </source>
</evidence>
<evidence type="ECO:0000256" key="6">
    <source>
        <dbReference type="ARBA" id="ARBA00023136"/>
    </source>
</evidence>
<keyword evidence="5 7" id="KW-1133">Transmembrane helix</keyword>
<feature type="transmembrane region" description="Helical" evidence="7">
    <location>
        <begin position="133"/>
        <end position="160"/>
    </location>
</feature>
<keyword evidence="2 7" id="KW-0813">Transport</keyword>
<feature type="transmembrane region" description="Helical" evidence="7">
    <location>
        <begin position="254"/>
        <end position="285"/>
    </location>
</feature>
<comment type="subcellular location">
    <subcellularLocation>
        <location evidence="1 7">Cell membrane</location>
        <topology evidence="1 7">Multi-pass membrane protein</topology>
    </subcellularLocation>
</comment>
<feature type="transmembrane region" description="Helical" evidence="7">
    <location>
        <begin position="181"/>
        <end position="198"/>
    </location>
</feature>
<proteinExistence type="inferred from homology"/>
<dbReference type="RefSeq" id="WP_344809840.1">
    <property type="nucleotide sequence ID" value="NZ_BAABBO010000024.1"/>
</dbReference>
<dbReference type="Proteomes" id="UP001501337">
    <property type="component" value="Unassembled WGS sequence"/>
</dbReference>
<evidence type="ECO:0000256" key="3">
    <source>
        <dbReference type="ARBA" id="ARBA00022475"/>
    </source>
</evidence>
<dbReference type="InterPro" id="IPR035906">
    <property type="entry name" value="MetI-like_sf"/>
</dbReference>
<comment type="caution">
    <text evidence="9">The sequence shown here is derived from an EMBL/GenBank/DDBJ whole genome shotgun (WGS) entry which is preliminary data.</text>
</comment>
<reference evidence="10" key="1">
    <citation type="journal article" date="2019" name="Int. J. Syst. Evol. Microbiol.">
        <title>The Global Catalogue of Microorganisms (GCM) 10K type strain sequencing project: providing services to taxonomists for standard genome sequencing and annotation.</title>
        <authorList>
            <consortium name="The Broad Institute Genomics Platform"/>
            <consortium name="The Broad Institute Genome Sequencing Center for Infectious Disease"/>
            <person name="Wu L."/>
            <person name="Ma J."/>
        </authorList>
    </citation>
    <scope>NUCLEOTIDE SEQUENCE [LARGE SCALE GENOMIC DNA]</scope>
    <source>
        <strain evidence="10">JCM 17555</strain>
    </source>
</reference>
<keyword evidence="3" id="KW-1003">Cell membrane</keyword>
<feature type="transmembrane region" description="Helical" evidence="7">
    <location>
        <begin position="210"/>
        <end position="233"/>
    </location>
</feature>
<evidence type="ECO:0000313" key="9">
    <source>
        <dbReference type="EMBL" id="GAA3979810.1"/>
    </source>
</evidence>
<comment type="similarity">
    <text evidence="7">Belongs to the binding-protein-dependent transport system permease family.</text>
</comment>
<dbReference type="PANTHER" id="PTHR30151:SF7">
    <property type="entry name" value="NITRATE IMPORT PERMEASE PROTEIN NRTB"/>
    <property type="match status" value="1"/>
</dbReference>
<keyword evidence="4 7" id="KW-0812">Transmembrane</keyword>
<feature type="domain" description="ABC transmembrane type-1" evidence="8">
    <location>
        <begin position="133"/>
        <end position="327"/>
    </location>
</feature>
<dbReference type="PROSITE" id="PS50928">
    <property type="entry name" value="ABC_TM1"/>
    <property type="match status" value="1"/>
</dbReference>
<name>A0ABP7QBJ9_9GAMM</name>
<evidence type="ECO:0000259" key="8">
    <source>
        <dbReference type="PROSITE" id="PS50928"/>
    </source>
</evidence>
<evidence type="ECO:0000313" key="10">
    <source>
        <dbReference type="Proteomes" id="UP001501337"/>
    </source>
</evidence>
<dbReference type="Gene3D" id="1.10.3720.10">
    <property type="entry name" value="MetI-like"/>
    <property type="match status" value="1"/>
</dbReference>
<organism evidence="9 10">
    <name type="scientific">Allohahella marinimesophila</name>
    <dbReference type="NCBI Taxonomy" id="1054972"/>
    <lineage>
        <taxon>Bacteria</taxon>
        <taxon>Pseudomonadati</taxon>
        <taxon>Pseudomonadota</taxon>
        <taxon>Gammaproteobacteria</taxon>
        <taxon>Oceanospirillales</taxon>
        <taxon>Hahellaceae</taxon>
        <taxon>Allohahella</taxon>
    </lineage>
</organism>
<dbReference type="EMBL" id="BAABBO010000024">
    <property type="protein sequence ID" value="GAA3979810.1"/>
    <property type="molecule type" value="Genomic_DNA"/>
</dbReference>
<protein>
    <submittedName>
        <fullName evidence="9">ABC transporter permease</fullName>
    </submittedName>
</protein>
<gene>
    <name evidence="9" type="ORF">GCM10022278_40390</name>
</gene>
<evidence type="ECO:0000256" key="2">
    <source>
        <dbReference type="ARBA" id="ARBA00022448"/>
    </source>
</evidence>
<dbReference type="InterPro" id="IPR000515">
    <property type="entry name" value="MetI-like"/>
</dbReference>
<evidence type="ECO:0000256" key="4">
    <source>
        <dbReference type="ARBA" id="ARBA00022692"/>
    </source>
</evidence>
<evidence type="ECO:0000256" key="5">
    <source>
        <dbReference type="ARBA" id="ARBA00022989"/>
    </source>
</evidence>
<dbReference type="PANTHER" id="PTHR30151">
    <property type="entry name" value="ALKANE SULFONATE ABC TRANSPORTER-RELATED, MEMBRANE SUBUNIT"/>
    <property type="match status" value="1"/>
</dbReference>
<dbReference type="CDD" id="cd06261">
    <property type="entry name" value="TM_PBP2"/>
    <property type="match status" value="1"/>
</dbReference>
<accession>A0ABP7QBJ9</accession>
<evidence type="ECO:0000256" key="7">
    <source>
        <dbReference type="RuleBase" id="RU363032"/>
    </source>
</evidence>
<keyword evidence="6 7" id="KW-0472">Membrane</keyword>
<feature type="transmembrane region" description="Helical" evidence="7">
    <location>
        <begin position="43"/>
        <end position="60"/>
    </location>
</feature>
<keyword evidence="10" id="KW-1185">Reference proteome</keyword>